<feature type="region of interest" description="Disordered" evidence="2">
    <location>
        <begin position="77"/>
        <end position="111"/>
    </location>
</feature>
<keyword evidence="1" id="KW-0175">Coiled coil</keyword>
<dbReference type="EMBL" id="BQNB010011570">
    <property type="protein sequence ID" value="GJS92279.1"/>
    <property type="molecule type" value="Genomic_DNA"/>
</dbReference>
<feature type="region of interest" description="Disordered" evidence="2">
    <location>
        <begin position="378"/>
        <end position="399"/>
    </location>
</feature>
<sequence>MDTVPTIPYDSPLTGGHTPGSDGGRLKLEELMALCIKLSKHVLDLEKETDSQAVEILNLKKRVKKLERTRKLRISHPRRRIYKQVKSSDDDLDEEDASKQGRRSNKTKPMFKDSDFAVLDDAMKDVDVTARPSQVSTTDQVSIARPEVSATSVLVSVATPVTPPITTTIFDDNEDLTIAQTLVKMTSEKAKEKGVDFRDEEETPRLLNRSTTTLQPLPTIDLKDKGKGILVEEESKKPEKVKRGLAQIESDAELAQRLYEEELAKVERRQKETNINADALFAARLQQKEREQYTIKKRAQFLVETIAAQRKYRAGQRAAEIRSKPPTKTQLRNIMITYLKNMGKFTHSQLRGKSYEELQRLYEREQKWINDFVPMDSEKEENKSVEPESEGKKGKRVKNSDEEQRECLKIVLNEDTAINYETLAIKTLIVDWESKLLAEMEAEDIHVYKLTRPNKSFIYFKNFTRMLKILDRQDLVNLHKVVMQGFQENGLEGWKLYETCGVHTLIADGTLVTLNMLEERRYPLIKDVLKRMLESRLEADAERKEIVDKAAQIPIATTIAPGMFKLDLDPLAPSLLKNREAHIDYLKYTQEQADTLRGIVEQAKSKQPLDNALDFACKVFTEVGLKWKPTRRTFTLVGNLCPLTRITSTKVVSLKKTTPHSVETPKLELKVYSRRSKQVKNVGSSKKAKIVESKIANNSKPNQSWGSNAIDVPSPSSLVNDRTRSKSYSSINACTTIKERIGSSVQPVFDEFYSLSASIASPVPVVEAPLHVESTGSPSSTSVDQDAPSPSTSQTTQQSQSQEIPLCAEEESHDLEVAHMNAPISEHLRKWTKDHPLQNIIGELSRPVSTRLQLHEQALFCYYDAFLTSVEPKTYKDALTQSCWIEAMQEELNEFERLEVWELVPPPDKVMVITLKWIYKVKLDELGGILKNKARLVARRYRQEEGIDFEESFAPVARLEVVWIFLAFAAHMNMIVYQMDVKTAFLNGILREEVYVSQPDGFVDPDNPNHVYRLKKALNGLKQAPSAWYDLLLSFLLS</sequence>
<feature type="compositionally biased region" description="Low complexity" evidence="2">
    <location>
        <begin position="788"/>
        <end position="802"/>
    </location>
</feature>
<evidence type="ECO:0000313" key="4">
    <source>
        <dbReference type="EMBL" id="GJS92279.1"/>
    </source>
</evidence>
<evidence type="ECO:0000259" key="3">
    <source>
        <dbReference type="Pfam" id="PF07727"/>
    </source>
</evidence>
<feature type="compositionally biased region" description="Polar residues" evidence="2">
    <location>
        <begin position="774"/>
        <end position="784"/>
    </location>
</feature>
<feature type="region of interest" description="Disordered" evidence="2">
    <location>
        <begin position="772"/>
        <end position="805"/>
    </location>
</feature>
<feature type="coiled-coil region" evidence="1">
    <location>
        <begin position="245"/>
        <end position="276"/>
    </location>
</feature>
<name>A0ABQ4ZPU6_9ASTR</name>
<organism evidence="4 5">
    <name type="scientific">Tanacetum coccineum</name>
    <dbReference type="NCBI Taxonomy" id="301880"/>
    <lineage>
        <taxon>Eukaryota</taxon>
        <taxon>Viridiplantae</taxon>
        <taxon>Streptophyta</taxon>
        <taxon>Embryophyta</taxon>
        <taxon>Tracheophyta</taxon>
        <taxon>Spermatophyta</taxon>
        <taxon>Magnoliopsida</taxon>
        <taxon>eudicotyledons</taxon>
        <taxon>Gunneridae</taxon>
        <taxon>Pentapetalae</taxon>
        <taxon>asterids</taxon>
        <taxon>campanulids</taxon>
        <taxon>Asterales</taxon>
        <taxon>Asteraceae</taxon>
        <taxon>Asteroideae</taxon>
        <taxon>Anthemideae</taxon>
        <taxon>Anthemidinae</taxon>
        <taxon>Tanacetum</taxon>
    </lineage>
</organism>
<keyword evidence="5" id="KW-1185">Reference proteome</keyword>
<feature type="domain" description="Reverse transcriptase Ty1/copia-type" evidence="3">
    <location>
        <begin position="899"/>
        <end position="1036"/>
    </location>
</feature>
<feature type="region of interest" description="Disordered" evidence="2">
    <location>
        <begin position="698"/>
        <end position="725"/>
    </location>
</feature>
<accession>A0ABQ4ZPU6</accession>
<evidence type="ECO:0000256" key="2">
    <source>
        <dbReference type="SAM" id="MobiDB-lite"/>
    </source>
</evidence>
<reference evidence="4" key="1">
    <citation type="journal article" date="2022" name="Int. J. Mol. Sci.">
        <title>Draft Genome of Tanacetum Coccineum: Genomic Comparison of Closely Related Tanacetum-Family Plants.</title>
        <authorList>
            <person name="Yamashiro T."/>
            <person name="Shiraishi A."/>
            <person name="Nakayama K."/>
            <person name="Satake H."/>
        </authorList>
    </citation>
    <scope>NUCLEOTIDE SEQUENCE</scope>
</reference>
<reference evidence="4" key="2">
    <citation type="submission" date="2022-01" db="EMBL/GenBank/DDBJ databases">
        <authorList>
            <person name="Yamashiro T."/>
            <person name="Shiraishi A."/>
            <person name="Satake H."/>
            <person name="Nakayama K."/>
        </authorList>
    </citation>
    <scope>NUCLEOTIDE SEQUENCE</scope>
</reference>
<proteinExistence type="predicted"/>
<dbReference type="InterPro" id="IPR013103">
    <property type="entry name" value="RVT_2"/>
</dbReference>
<dbReference type="Proteomes" id="UP001151760">
    <property type="component" value="Unassembled WGS sequence"/>
</dbReference>
<feature type="compositionally biased region" description="Polar residues" evidence="2">
    <location>
        <begin position="714"/>
        <end position="725"/>
    </location>
</feature>
<comment type="caution">
    <text evidence="4">The sequence shown here is derived from an EMBL/GenBank/DDBJ whole genome shotgun (WGS) entry which is preliminary data.</text>
</comment>
<dbReference type="Pfam" id="PF07727">
    <property type="entry name" value="RVT_2"/>
    <property type="match status" value="1"/>
</dbReference>
<evidence type="ECO:0000313" key="5">
    <source>
        <dbReference type="Proteomes" id="UP001151760"/>
    </source>
</evidence>
<evidence type="ECO:0000256" key="1">
    <source>
        <dbReference type="SAM" id="Coils"/>
    </source>
</evidence>
<protein>
    <submittedName>
        <fullName evidence="4">Retrovirus-related pol polyprotein from transposon TNT 1-94</fullName>
    </submittedName>
</protein>
<feature type="compositionally biased region" description="Polar residues" evidence="2">
    <location>
        <begin position="698"/>
        <end position="707"/>
    </location>
</feature>
<gene>
    <name evidence="4" type="ORF">Tco_0774915</name>
</gene>
<feature type="region of interest" description="Disordered" evidence="2">
    <location>
        <begin position="1"/>
        <end position="24"/>
    </location>
</feature>